<proteinExistence type="predicted"/>
<evidence type="ECO:0000313" key="1">
    <source>
        <dbReference type="EMBL" id="GAH43895.1"/>
    </source>
</evidence>
<accession>X1GGE4</accession>
<organism evidence="1">
    <name type="scientific">marine sediment metagenome</name>
    <dbReference type="NCBI Taxonomy" id="412755"/>
    <lineage>
        <taxon>unclassified sequences</taxon>
        <taxon>metagenomes</taxon>
        <taxon>ecological metagenomes</taxon>
    </lineage>
</organism>
<dbReference type="EMBL" id="BARU01007313">
    <property type="protein sequence ID" value="GAH43895.1"/>
    <property type="molecule type" value="Genomic_DNA"/>
</dbReference>
<gene>
    <name evidence="1" type="ORF">S03H2_14412</name>
</gene>
<protein>
    <submittedName>
        <fullName evidence="1">Uncharacterized protein</fullName>
    </submittedName>
</protein>
<comment type="caution">
    <text evidence="1">The sequence shown here is derived from an EMBL/GenBank/DDBJ whole genome shotgun (WGS) entry which is preliminary data.</text>
</comment>
<reference evidence="1" key="1">
    <citation type="journal article" date="2014" name="Front. Microbiol.">
        <title>High frequency of phylogenetically diverse reductive dehalogenase-homologous genes in deep subseafloor sedimentary metagenomes.</title>
        <authorList>
            <person name="Kawai M."/>
            <person name="Futagami T."/>
            <person name="Toyoda A."/>
            <person name="Takaki Y."/>
            <person name="Nishi S."/>
            <person name="Hori S."/>
            <person name="Arai W."/>
            <person name="Tsubouchi T."/>
            <person name="Morono Y."/>
            <person name="Uchiyama I."/>
            <person name="Ito T."/>
            <person name="Fujiyama A."/>
            <person name="Inagaki F."/>
            <person name="Takami H."/>
        </authorList>
    </citation>
    <scope>NUCLEOTIDE SEQUENCE</scope>
    <source>
        <strain evidence="1">Expedition CK06-06</strain>
    </source>
</reference>
<sequence>MILDFTDCKTVEEVNAKWLEYAEEIEPYKSLLVKIKGIYP</sequence>
<name>X1GGE4_9ZZZZ</name>
<dbReference type="AlphaFoldDB" id="X1GGE4"/>